<dbReference type="InterPro" id="IPR041151">
    <property type="entry name" value="Bac_RepA_C"/>
</dbReference>
<reference evidence="3 4" key="1">
    <citation type="submission" date="2020-03" db="EMBL/GenBank/DDBJ databases">
        <title>Soil Listeria distribution.</title>
        <authorList>
            <person name="Liao J."/>
            <person name="Wiedmann M."/>
        </authorList>
    </citation>
    <scope>NUCLEOTIDE SEQUENCE [LARGE SCALE GENOMIC DNA]</scope>
    <source>
        <strain evidence="3 4">FSL L7-1547</strain>
    </source>
</reference>
<evidence type="ECO:0000259" key="1">
    <source>
        <dbReference type="Pfam" id="PF06970"/>
    </source>
</evidence>
<organism evidence="3 4">
    <name type="scientific">Listeria booriae</name>
    <dbReference type="NCBI Taxonomy" id="1552123"/>
    <lineage>
        <taxon>Bacteria</taxon>
        <taxon>Bacillati</taxon>
        <taxon>Bacillota</taxon>
        <taxon>Bacilli</taxon>
        <taxon>Bacillales</taxon>
        <taxon>Listeriaceae</taxon>
        <taxon>Listeria</taxon>
    </lineage>
</organism>
<evidence type="ECO:0000313" key="3">
    <source>
        <dbReference type="EMBL" id="MBC1492724.1"/>
    </source>
</evidence>
<feature type="domain" description="Replication initiator A N-terminal" evidence="1">
    <location>
        <begin position="19"/>
        <end position="94"/>
    </location>
</feature>
<dbReference type="AlphaFoldDB" id="A0A7X1CCU4"/>
<sequence>MYSDSPHQFYNIYQEYSLKFYQLPKVFFTNELYKNMSNHAKIAYAVLQDRLQLSIKNNWYDNEGNIYFIFTNENLKDILNIKSNSTLQSVKNELIAANLMSQERRGLNKANRLYLLRPIVRNEDIYSIDRLEADTVEMDVRRDEQGKFQSGSTKTVLPEGYPKPVVPEGSTEIVLPVRGLKTIDTEGCTVSVHQEVQKLYTNDTDSNELKPDTYKDTLEDTELEQNKILLANFSKINEFTGLSKETLQLIATFSIDVNEADETIGILFRAKKKVEEAHNIRLDTGMLDDDIRHTLMKNFRKFKTDKKIQNRSNYLFGSLKNFFDDIANRMARDDVSFKYPKLHSWLQDKEI</sequence>
<dbReference type="RefSeq" id="WP_185417902.1">
    <property type="nucleotide sequence ID" value="NZ_JAASTX010000018.1"/>
</dbReference>
<evidence type="ECO:0000313" key="4">
    <source>
        <dbReference type="Proteomes" id="UP000533953"/>
    </source>
</evidence>
<proteinExistence type="predicted"/>
<dbReference type="Proteomes" id="UP000533953">
    <property type="component" value="Unassembled WGS sequence"/>
</dbReference>
<comment type="caution">
    <text evidence="3">The sequence shown here is derived from an EMBL/GenBank/DDBJ whole genome shotgun (WGS) entry which is preliminary data.</text>
</comment>
<dbReference type="EMBL" id="JAASTX010000018">
    <property type="protein sequence ID" value="MBC1492724.1"/>
    <property type="molecule type" value="Genomic_DNA"/>
</dbReference>
<gene>
    <name evidence="3" type="ORF">HCI99_12940</name>
</gene>
<evidence type="ECO:0000259" key="2">
    <source>
        <dbReference type="Pfam" id="PF18008"/>
    </source>
</evidence>
<feature type="domain" description="Replication initiator protein A C-terminal" evidence="2">
    <location>
        <begin position="242"/>
        <end position="328"/>
    </location>
</feature>
<protein>
    <submittedName>
        <fullName evidence="3">Replication initiator protein A</fullName>
    </submittedName>
</protein>
<accession>A0A7X1CCU4</accession>
<name>A0A7X1CCU4_9LIST</name>
<dbReference type="Pfam" id="PF18008">
    <property type="entry name" value="Bac_RepA_C"/>
    <property type="match status" value="1"/>
</dbReference>
<dbReference type="InterPro" id="IPR010724">
    <property type="entry name" value="RepA_N"/>
</dbReference>
<dbReference type="Pfam" id="PF06970">
    <property type="entry name" value="RepA_N"/>
    <property type="match status" value="1"/>
</dbReference>